<dbReference type="EMBL" id="JASNGB010000002">
    <property type="protein sequence ID" value="MDL2342659.1"/>
    <property type="molecule type" value="Genomic_DNA"/>
</dbReference>
<dbReference type="Pfam" id="PF12441">
    <property type="entry name" value="CopG_antitoxin"/>
    <property type="match status" value="1"/>
</dbReference>
<dbReference type="Proteomes" id="UP001302059">
    <property type="component" value="Unassembled WGS sequence"/>
</dbReference>
<evidence type="ECO:0000313" key="2">
    <source>
        <dbReference type="EMBL" id="MDL2342659.1"/>
    </source>
</evidence>
<dbReference type="InterPro" id="IPR022148">
    <property type="entry name" value="CopG_antitoxin"/>
</dbReference>
<evidence type="ECO:0000256" key="1">
    <source>
        <dbReference type="SAM" id="MobiDB-lite"/>
    </source>
</evidence>
<name>A0ABT7JC94_9DEIO</name>
<keyword evidence="3" id="KW-1185">Reference proteome</keyword>
<protein>
    <submittedName>
        <fullName evidence="2">CopG family antitoxin</fullName>
    </submittedName>
</protein>
<sequence>MSEHMQTVHHSDEIPDFASEAEEAAFWDTHELGDAMFETAQQSPETQALLAALPTRPRKSRPTSLRLGTDLERRLRHLAELKGVPYQTLLKEFVLERVYEEEKRMKVI</sequence>
<reference evidence="2 3" key="1">
    <citation type="submission" date="2023-05" db="EMBL/GenBank/DDBJ databases">
        <authorList>
            <person name="Gao F."/>
        </authorList>
    </citation>
    <scope>NUCLEOTIDE SEQUENCE [LARGE SCALE GENOMIC DNA]</scope>
    <source>
        <strain evidence="2 3">MIMF12</strain>
    </source>
</reference>
<accession>A0ABT7JC94</accession>
<evidence type="ECO:0000313" key="3">
    <source>
        <dbReference type="Proteomes" id="UP001302059"/>
    </source>
</evidence>
<proteinExistence type="predicted"/>
<gene>
    <name evidence="2" type="ORF">QOL99_00685</name>
</gene>
<organism evidence="2 3">
    <name type="scientific">Deinococcus rhizophilus</name>
    <dbReference type="NCBI Taxonomy" id="3049544"/>
    <lineage>
        <taxon>Bacteria</taxon>
        <taxon>Thermotogati</taxon>
        <taxon>Deinococcota</taxon>
        <taxon>Deinococci</taxon>
        <taxon>Deinococcales</taxon>
        <taxon>Deinococcaceae</taxon>
        <taxon>Deinococcus</taxon>
    </lineage>
</organism>
<feature type="region of interest" description="Disordered" evidence="1">
    <location>
        <begin position="1"/>
        <end position="20"/>
    </location>
</feature>
<dbReference type="RefSeq" id="WP_285520690.1">
    <property type="nucleotide sequence ID" value="NZ_JASNGB010000002.1"/>
</dbReference>
<comment type="caution">
    <text evidence="2">The sequence shown here is derived from an EMBL/GenBank/DDBJ whole genome shotgun (WGS) entry which is preliminary data.</text>
</comment>